<dbReference type="RefSeq" id="YP_009447860.1">
    <property type="nucleotide sequence ID" value="NC_036579.1"/>
</dbReference>
<dbReference type="Proteomes" id="UP000242696">
    <property type="component" value="Segment"/>
</dbReference>
<keyword evidence="2" id="KW-1185">Reference proteome</keyword>
<evidence type="ECO:0000313" key="2">
    <source>
        <dbReference type="Proteomes" id="UP000242696"/>
    </source>
</evidence>
<name>A0A2H5AJH2_9VIRU</name>
<dbReference type="KEGG" id="vg:35414680"/>
<protein>
    <submittedName>
        <fullName evidence="1">ORF35</fullName>
    </submittedName>
</protein>
<dbReference type="EMBL" id="MG271984">
    <property type="protein sequence ID" value="AUG72288.1"/>
    <property type="molecule type" value="Genomic_DNA"/>
</dbReference>
<accession>A0A2H5AJH2</accession>
<dbReference type="GeneID" id="35414680"/>
<dbReference type="OrthoDB" id="32144at10239"/>
<sequence length="230" mass="25345">MVDNSLSGTMELLSRWKELNESFLEKKLTSISNASQRIQKLQSENRGRIAALKASLEGDREFWTDKIAALGYKVAKQKVSVESDNADGRAQAHMEIVRTKRGPLGIFEITDTNRLTCSSEILDLIGERGAAGTCPMCQQAIPVGLETHVYKELISTGQVAQKTTSGTWHAQGISDDVDCLLPRKALSRDRNTTLVAAIKQFKSLQTDHTTLESIIEAFAVKAHKILSICE</sequence>
<reference evidence="1" key="1">
    <citation type="journal article" date="2018" name="Arch. Virol.">
        <title>Complete genome sequence and analysis of ictalurid herpesvirus 2.</title>
        <authorList>
            <person name="Borzak R."/>
            <person name="Haluk T."/>
            <person name="Bartha D."/>
            <person name="Doszpoly A."/>
        </authorList>
    </citation>
    <scope>NUCLEOTIDE SEQUENCE</scope>
    <source>
        <strain evidence="1">760/94</strain>
    </source>
</reference>
<proteinExistence type="predicted"/>
<evidence type="ECO:0000313" key="1">
    <source>
        <dbReference type="EMBL" id="AUG72288.1"/>
    </source>
</evidence>
<organism evidence="1">
    <name type="scientific">black bullhead herpesvirus</name>
    <dbReference type="NCBI Taxonomy" id="508441"/>
    <lineage>
        <taxon>Viruses</taxon>
        <taxon>Duplodnaviria</taxon>
        <taxon>Heunggongvirae</taxon>
        <taxon>Peploviricota</taxon>
        <taxon>Herviviricetes</taxon>
        <taxon>Herpesvirales</taxon>
        <taxon>Alloherpesviridae</taxon>
        <taxon>Ictavirus</taxon>
        <taxon>Ictavirus ictaluridallo2</taxon>
    </lineage>
</organism>